<dbReference type="EMBL" id="MHRF01000001">
    <property type="protein sequence ID" value="OHA18804.1"/>
    <property type="molecule type" value="Genomic_DNA"/>
</dbReference>
<accession>A0A1G2M4W1</accession>
<evidence type="ECO:0000313" key="1">
    <source>
        <dbReference type="EMBL" id="OHA18804.1"/>
    </source>
</evidence>
<dbReference type="Proteomes" id="UP000178873">
    <property type="component" value="Unassembled WGS sequence"/>
</dbReference>
<dbReference type="AlphaFoldDB" id="A0A1G2M4W1"/>
<evidence type="ECO:0000313" key="2">
    <source>
        <dbReference type="Proteomes" id="UP000178873"/>
    </source>
</evidence>
<organism evidence="1 2">
    <name type="scientific">Candidatus Taylorbacteria bacterium RIFCSPHIGHO2_01_FULL_46_22b</name>
    <dbReference type="NCBI Taxonomy" id="1802301"/>
    <lineage>
        <taxon>Bacteria</taxon>
        <taxon>Candidatus Tayloriibacteriota</taxon>
    </lineage>
</organism>
<protein>
    <submittedName>
        <fullName evidence="1">Uncharacterized protein</fullName>
    </submittedName>
</protein>
<proteinExistence type="predicted"/>
<reference evidence="1 2" key="1">
    <citation type="journal article" date="2016" name="Nat. Commun.">
        <title>Thousands of microbial genomes shed light on interconnected biogeochemical processes in an aquifer system.</title>
        <authorList>
            <person name="Anantharaman K."/>
            <person name="Brown C.T."/>
            <person name="Hug L.A."/>
            <person name="Sharon I."/>
            <person name="Castelle C.J."/>
            <person name="Probst A.J."/>
            <person name="Thomas B.C."/>
            <person name="Singh A."/>
            <person name="Wilkins M.J."/>
            <person name="Karaoz U."/>
            <person name="Brodie E.L."/>
            <person name="Williams K.H."/>
            <person name="Hubbard S.S."/>
            <person name="Banfield J.F."/>
        </authorList>
    </citation>
    <scope>NUCLEOTIDE SEQUENCE [LARGE SCALE GENOMIC DNA]</scope>
</reference>
<comment type="caution">
    <text evidence="1">The sequence shown here is derived from an EMBL/GenBank/DDBJ whole genome shotgun (WGS) entry which is preliminary data.</text>
</comment>
<name>A0A1G2M4W1_9BACT</name>
<gene>
    <name evidence="1" type="ORF">A2664_04845</name>
</gene>
<sequence>MCVIDGKSFASQDAKLFPATTKDLFKKVFKQKNSQIKKELYQSWFPKQLLTQTSVTESLKVHR</sequence>